<feature type="compositionally biased region" description="Polar residues" evidence="1">
    <location>
        <begin position="237"/>
        <end position="252"/>
    </location>
</feature>
<feature type="compositionally biased region" description="Acidic residues" evidence="1">
    <location>
        <begin position="112"/>
        <end position="123"/>
    </location>
</feature>
<dbReference type="Proteomes" id="UP001215598">
    <property type="component" value="Unassembled WGS sequence"/>
</dbReference>
<evidence type="ECO:0000313" key="3">
    <source>
        <dbReference type="Proteomes" id="UP001215598"/>
    </source>
</evidence>
<feature type="non-terminal residue" evidence="2">
    <location>
        <position position="1"/>
    </location>
</feature>
<reference evidence="2" key="1">
    <citation type="submission" date="2023-03" db="EMBL/GenBank/DDBJ databases">
        <title>Massive genome expansion in bonnet fungi (Mycena s.s.) driven by repeated elements and novel gene families across ecological guilds.</title>
        <authorList>
            <consortium name="Lawrence Berkeley National Laboratory"/>
            <person name="Harder C.B."/>
            <person name="Miyauchi S."/>
            <person name="Viragh M."/>
            <person name="Kuo A."/>
            <person name="Thoen E."/>
            <person name="Andreopoulos B."/>
            <person name="Lu D."/>
            <person name="Skrede I."/>
            <person name="Drula E."/>
            <person name="Henrissat B."/>
            <person name="Morin E."/>
            <person name="Kohler A."/>
            <person name="Barry K."/>
            <person name="LaButti K."/>
            <person name="Morin E."/>
            <person name="Salamov A."/>
            <person name="Lipzen A."/>
            <person name="Mereny Z."/>
            <person name="Hegedus B."/>
            <person name="Baldrian P."/>
            <person name="Stursova M."/>
            <person name="Weitz H."/>
            <person name="Taylor A."/>
            <person name="Grigoriev I.V."/>
            <person name="Nagy L.G."/>
            <person name="Martin F."/>
            <person name="Kauserud H."/>
        </authorList>
    </citation>
    <scope>NUCLEOTIDE SEQUENCE</scope>
    <source>
        <strain evidence="2">CBHHK182m</strain>
    </source>
</reference>
<keyword evidence="3" id="KW-1185">Reference proteome</keyword>
<dbReference type="EMBL" id="JARKIB010000106">
    <property type="protein sequence ID" value="KAJ7739580.1"/>
    <property type="molecule type" value="Genomic_DNA"/>
</dbReference>
<comment type="caution">
    <text evidence="2">The sequence shown here is derived from an EMBL/GenBank/DDBJ whole genome shotgun (WGS) entry which is preliminary data.</text>
</comment>
<dbReference type="AlphaFoldDB" id="A0AAD7IDW6"/>
<accession>A0AAD7IDW6</accession>
<gene>
    <name evidence="2" type="ORF">B0H16DRAFT_63527</name>
</gene>
<name>A0AAD7IDW6_9AGAR</name>
<feature type="region of interest" description="Disordered" evidence="1">
    <location>
        <begin position="60"/>
        <end position="148"/>
    </location>
</feature>
<feature type="compositionally biased region" description="Low complexity" evidence="1">
    <location>
        <begin position="73"/>
        <end position="100"/>
    </location>
</feature>
<protein>
    <submittedName>
        <fullName evidence="2">Uncharacterized protein</fullName>
    </submittedName>
</protein>
<feature type="region of interest" description="Disordered" evidence="1">
    <location>
        <begin position="197"/>
        <end position="278"/>
    </location>
</feature>
<evidence type="ECO:0000256" key="1">
    <source>
        <dbReference type="SAM" id="MobiDB-lite"/>
    </source>
</evidence>
<proteinExistence type="predicted"/>
<sequence>HCGYIKGAVNHAVNSHRAPLACTRPQHTTTLRYILLAEMTRSASPNGAVEFSYDFPVAGPSTLPPKTPRCTRTRACAASPSSASASSSASSLTQLQSSQRTRPRWEASPSAFDEEDAELEADTDNYPRAGRTRPIPVPAPTRNQWLAPTNSTSPTYPYGGYTYAYDYPPMLMAPQPSSCESAVSALSATSASSYHHYSHDAHKEKRGLHVPAKFRKARRSVDEERPAWDSYDAPQFPSYTPQYVDSPRSSPTLDLDDEEEEQEGEQEEEEPQQPASHECASLTLRRHWTALSLRVRFGVFRAKRRMRARVMSL</sequence>
<feature type="compositionally biased region" description="Acidic residues" evidence="1">
    <location>
        <begin position="254"/>
        <end position="271"/>
    </location>
</feature>
<evidence type="ECO:0000313" key="2">
    <source>
        <dbReference type="EMBL" id="KAJ7739580.1"/>
    </source>
</evidence>
<feature type="compositionally biased region" description="Basic residues" evidence="1">
    <location>
        <begin position="204"/>
        <end position="218"/>
    </location>
</feature>
<organism evidence="2 3">
    <name type="scientific">Mycena metata</name>
    <dbReference type="NCBI Taxonomy" id="1033252"/>
    <lineage>
        <taxon>Eukaryota</taxon>
        <taxon>Fungi</taxon>
        <taxon>Dikarya</taxon>
        <taxon>Basidiomycota</taxon>
        <taxon>Agaricomycotina</taxon>
        <taxon>Agaricomycetes</taxon>
        <taxon>Agaricomycetidae</taxon>
        <taxon>Agaricales</taxon>
        <taxon>Marasmiineae</taxon>
        <taxon>Mycenaceae</taxon>
        <taxon>Mycena</taxon>
    </lineage>
</organism>